<feature type="compositionally biased region" description="Low complexity" evidence="1">
    <location>
        <begin position="1461"/>
        <end position="1474"/>
    </location>
</feature>
<feature type="compositionally biased region" description="Pro residues" evidence="1">
    <location>
        <begin position="389"/>
        <end position="403"/>
    </location>
</feature>
<proteinExistence type="predicted"/>
<name>A0AAY5LBD3_ESOLU</name>
<reference evidence="2" key="3">
    <citation type="submission" date="2025-09" db="UniProtKB">
        <authorList>
            <consortium name="Ensembl"/>
        </authorList>
    </citation>
    <scope>IDENTIFICATION</scope>
</reference>
<reference evidence="2 3" key="1">
    <citation type="submission" date="2020-02" db="EMBL/GenBank/DDBJ databases">
        <title>Esox lucius (northern pike) genome, fEsoLuc1, primary haplotype.</title>
        <authorList>
            <person name="Myers G."/>
            <person name="Karagic N."/>
            <person name="Meyer A."/>
            <person name="Pippel M."/>
            <person name="Reichard M."/>
            <person name="Winkler S."/>
            <person name="Tracey A."/>
            <person name="Sims Y."/>
            <person name="Howe K."/>
            <person name="Rhie A."/>
            <person name="Formenti G."/>
            <person name="Durbin R."/>
            <person name="Fedrigo O."/>
            <person name="Jarvis E.D."/>
        </authorList>
    </citation>
    <scope>NUCLEOTIDE SEQUENCE [LARGE SCALE GENOMIC DNA]</scope>
</reference>
<feature type="compositionally biased region" description="Polar residues" evidence="1">
    <location>
        <begin position="1366"/>
        <end position="1390"/>
    </location>
</feature>
<gene>
    <name evidence="2" type="primary">LARP1</name>
</gene>
<evidence type="ECO:0000313" key="2">
    <source>
        <dbReference type="Ensembl" id="ENSELUP00000098050.1"/>
    </source>
</evidence>
<feature type="compositionally biased region" description="Pro residues" evidence="1">
    <location>
        <begin position="619"/>
        <end position="629"/>
    </location>
</feature>
<sequence length="1482" mass="167612">MWSGVCVRSDFIPMAWKDRGGHPASAWLALLVILLNSFCHCNALTLTSSSKSSTVVAPNTNNGNEEPSRPTGDMRYGRLILGRNIQPNKEGLDTVEHTVPKVKFSNGSSDDDYQSDMNWGWNESERTEREADGLASSNRAAVERLLKMEPRVECVGDSMKLKVHDTGSKPGSLFFVNRGMLQSPLPLSNLPQSCGHSLQGTPRDWIFRAPYDGCYVTRENDYYIFPLLWLGLPLKMSCPAEKPSNANPPTVSCYPEGMVVKIHDTSAKELQVKFKEQWQSLMRVSSHCGYSVVTHPDGLVISACYEPCVEPMDGMFTLELAGREGEIKLSCPYLPVSDVEPTDPQPLPCLSETSNKPCLTTPTPGKVYQKPKHPSKVVDPGLPTEPKLIPHPVPPTPVQPSLPPKKQATQHPFYPKPAEKPHSVTLSPWKPQHYFPFHPHPAKPVTPPPEDRSLGTEEPLVPWYPDHVYPWPGKPVTPPPEDPILGTEEPLVPWYPDHVYPRPGKPFTPPLEDDVPEKPQVPWYPDHYHPQPGKPVTPPPEDKVPEKPQVPWYPDHYYPQPRKPVTPPPEDKVPEKPQVPWYPDHYYPQPRKPVTPPPEDKVPEKPQVPWYPDHYYPQPRKPVTPPPEDNVPEKPQVPWYPDHYHPQPGTPVTPPLEDDVPEKPQVPWYPDHYYPQPRKPVTPPPEDKVPEKPQVPWYPDQYHPQPGKPITPPPEDKVPEKPQVPWYPDHYYPQPRKPETPPPEDKVPEKPQVPWYPDHYHPQPGTPVTPPLEDDVPEKPQVPWYPDHYHSQPRRPVTPPPEDNVPEKPQVPWYPDHYYPQPRKPVTPPPEDKVPEKPQVPLYPDHYHPQPRKPVTPPPEDKVPKKPQVPLYPDQYHPQPGKPVSPPPEDKVPEKPQVPWYPDHYYPQPGTPVTPPPEDKVPEKPQVPWYPDHYYPQPRKPVTPPPEDNVPEKPQVPWYPDHFHPQPGKPVTQPFEDHNPEKPHLPRHATHPHFTPVPTPAVDPPPANKIIPPTEVPLGYVKPPHYPVLETSPTTRLQPPRPVDCPTICPTGFLNCCPANQPHLTNVPYPPRPADCPTICPTGFSNCCPAPISFHHHHHNHFGPAISKDNGIVPIYPFKQLSDLLKYTSVPVPGPTPTTITPLTGTDQTIDPTKSSLSFHDFWIRHRLGFPAASDPNDLVPYSDLKKPTELEAPADSALQVQPYNTQQSIHRYNLNNHPNGQTPSSSSNKPTEKQPQIQPYLPYNTQRFMHLYNPQRLMYPDHMPYSSQQSHRKAFPTPNKPSESQVFSSDPNRHLKPQPPKQQHFRPPPQDDPGMLYTSEPLEPDHQTSQSESPLQRRGKPNNAQEQPHGKPKPPKLVQELGGSHPSNSESLTNLQQPVSSDPQMPSYVSSLPIYYAGSKPFYPRKSPAKPPLELSRHDVPESLTHYWNPIMPLPANQKLNAFTPSQPTGSQDRAANQLNANVNRPINANNGAGHQKRSTS</sequence>
<dbReference type="Ensembl" id="ENSELUT00000103365.1">
    <property type="protein sequence ID" value="ENSELUP00000098050.1"/>
    <property type="gene ID" value="ENSELUG00000042730.1"/>
</dbReference>
<feature type="compositionally biased region" description="Polar residues" evidence="1">
    <location>
        <begin position="1281"/>
        <end position="1291"/>
    </location>
</feature>
<feature type="region of interest" description="Disordered" evidence="1">
    <location>
        <begin position="1439"/>
        <end position="1482"/>
    </location>
</feature>
<feature type="compositionally biased region" description="Polar residues" evidence="1">
    <location>
        <begin position="55"/>
        <end position="65"/>
    </location>
</feature>
<evidence type="ECO:0000313" key="3">
    <source>
        <dbReference type="Proteomes" id="UP000265140"/>
    </source>
</evidence>
<feature type="compositionally biased region" description="Basic and acidic residues" evidence="1">
    <location>
        <begin position="736"/>
        <end position="749"/>
    </location>
</feature>
<evidence type="ECO:0000256" key="1">
    <source>
        <dbReference type="SAM" id="MobiDB-lite"/>
    </source>
</evidence>
<feature type="compositionally biased region" description="Pro residues" evidence="1">
    <location>
        <begin position="938"/>
        <end position="948"/>
    </location>
</feature>
<dbReference type="Proteomes" id="UP000265140">
    <property type="component" value="Chromosome 3"/>
</dbReference>
<feature type="region of interest" description="Disordered" evidence="1">
    <location>
        <begin position="502"/>
        <end position="983"/>
    </location>
</feature>
<feature type="compositionally biased region" description="Polar residues" evidence="1">
    <location>
        <begin position="1439"/>
        <end position="1460"/>
    </location>
</feature>
<feature type="region of interest" description="Disordered" evidence="1">
    <location>
        <begin position="1212"/>
        <end position="1238"/>
    </location>
</feature>
<feature type="region of interest" description="Disordered" evidence="1">
    <location>
        <begin position="342"/>
        <end position="425"/>
    </location>
</feature>
<reference evidence="2" key="2">
    <citation type="submission" date="2025-08" db="UniProtKB">
        <authorList>
            <consortium name="Ensembl"/>
        </authorList>
    </citation>
    <scope>IDENTIFICATION</scope>
</reference>
<feature type="compositionally biased region" description="Polar residues" evidence="1">
    <location>
        <begin position="351"/>
        <end position="363"/>
    </location>
</feature>
<dbReference type="GeneTree" id="ENSGT00940000173998"/>
<feature type="region of interest" description="Disordered" evidence="1">
    <location>
        <begin position="437"/>
        <end position="457"/>
    </location>
</feature>
<protein>
    <recommendedName>
        <fullName evidence="4">ZP domain-containing protein</fullName>
    </recommendedName>
</protein>
<accession>A0AAY5LBD3</accession>
<feature type="region of interest" description="Disordered" evidence="1">
    <location>
        <begin position="51"/>
        <end position="74"/>
    </location>
</feature>
<feature type="region of interest" description="Disordered" evidence="1">
    <location>
        <begin position="1260"/>
        <end position="1390"/>
    </location>
</feature>
<keyword evidence="3" id="KW-1185">Reference proteome</keyword>
<evidence type="ECO:0008006" key="4">
    <source>
        <dbReference type="Google" id="ProtNLM"/>
    </source>
</evidence>
<feature type="compositionally biased region" description="Pro residues" evidence="1">
    <location>
        <begin position="438"/>
        <end position="448"/>
    </location>
</feature>
<organism evidence="2 3">
    <name type="scientific">Esox lucius</name>
    <name type="common">Northern pike</name>
    <dbReference type="NCBI Taxonomy" id="8010"/>
    <lineage>
        <taxon>Eukaryota</taxon>
        <taxon>Metazoa</taxon>
        <taxon>Chordata</taxon>
        <taxon>Craniata</taxon>
        <taxon>Vertebrata</taxon>
        <taxon>Euteleostomi</taxon>
        <taxon>Actinopterygii</taxon>
        <taxon>Neopterygii</taxon>
        <taxon>Teleostei</taxon>
        <taxon>Protacanthopterygii</taxon>
        <taxon>Esociformes</taxon>
        <taxon>Esocidae</taxon>
        <taxon>Esox</taxon>
    </lineage>
</organism>